<evidence type="ECO:0000313" key="2">
    <source>
        <dbReference type="EMBL" id="MBP2201884.1"/>
    </source>
</evidence>
<feature type="transmembrane region" description="Helical" evidence="1">
    <location>
        <begin position="153"/>
        <end position="171"/>
    </location>
</feature>
<keyword evidence="1" id="KW-0812">Transmembrane</keyword>
<feature type="transmembrane region" description="Helical" evidence="1">
    <location>
        <begin position="129"/>
        <end position="147"/>
    </location>
</feature>
<protein>
    <submittedName>
        <fullName evidence="2">Putative membrane protein</fullName>
    </submittedName>
</protein>
<proteinExistence type="predicted"/>
<feature type="transmembrane region" description="Helical" evidence="1">
    <location>
        <begin position="6"/>
        <end position="29"/>
    </location>
</feature>
<reference evidence="2" key="1">
    <citation type="submission" date="2021-03" db="EMBL/GenBank/DDBJ databases">
        <title>Genomic Encyclopedia of Type Strains, Phase IV (KMG-V): Genome sequencing to study the core and pangenomes of soil and plant-associated prokaryotes.</title>
        <authorList>
            <person name="Whitman W."/>
        </authorList>
    </citation>
    <scope>NUCLEOTIDE SEQUENCE</scope>
    <source>
        <strain evidence="2">C4</strain>
    </source>
</reference>
<dbReference type="AlphaFoldDB" id="A0A8J7RGC4"/>
<evidence type="ECO:0000256" key="1">
    <source>
        <dbReference type="SAM" id="Phobius"/>
    </source>
</evidence>
<organism evidence="2 3">
    <name type="scientific">Methanococcus voltae</name>
    <dbReference type="NCBI Taxonomy" id="2188"/>
    <lineage>
        <taxon>Archaea</taxon>
        <taxon>Methanobacteriati</taxon>
        <taxon>Methanobacteriota</taxon>
        <taxon>Methanomada group</taxon>
        <taxon>Methanococci</taxon>
        <taxon>Methanococcales</taxon>
        <taxon>Methanococcaceae</taxon>
        <taxon>Methanococcus</taxon>
    </lineage>
</organism>
<feature type="transmembrane region" description="Helical" evidence="1">
    <location>
        <begin position="41"/>
        <end position="63"/>
    </location>
</feature>
<dbReference type="EMBL" id="JAGGMV010000004">
    <property type="protein sequence ID" value="MBP2201884.1"/>
    <property type="molecule type" value="Genomic_DNA"/>
</dbReference>
<sequence length="177" mass="21092">MEYISSFMIIGLLLFAIVDFYFTISGNYIKRNIKPLYTYKSYILLPLGFLLGLIAYYDFYSYLSIYEILGLDLRFFVALLGQFIFLFSILCILHENYKYNISDDKKSNKNDYNDVKNVKNNNMYKLSKYLIYFLLIVTGFPKLLINMYNFQDYQSYIIIIGVILFLILYSVSRFKNK</sequence>
<keyword evidence="1" id="KW-0472">Membrane</keyword>
<keyword evidence="1" id="KW-1133">Transmembrane helix</keyword>
<comment type="caution">
    <text evidence="2">The sequence shown here is derived from an EMBL/GenBank/DDBJ whole genome shotgun (WGS) entry which is preliminary data.</text>
</comment>
<evidence type="ECO:0000313" key="3">
    <source>
        <dbReference type="Proteomes" id="UP000740329"/>
    </source>
</evidence>
<name>A0A8J7RGC4_METVO</name>
<feature type="transmembrane region" description="Helical" evidence="1">
    <location>
        <begin position="75"/>
        <end position="93"/>
    </location>
</feature>
<dbReference type="Proteomes" id="UP000740329">
    <property type="component" value="Unassembled WGS sequence"/>
</dbReference>
<gene>
    <name evidence="2" type="ORF">J3E07_001324</name>
</gene>
<accession>A0A8J7RGC4</accession>